<evidence type="ECO:0000313" key="2">
    <source>
        <dbReference type="EMBL" id="KAJ8316079.1"/>
    </source>
</evidence>
<dbReference type="Proteomes" id="UP001217089">
    <property type="component" value="Unassembled WGS sequence"/>
</dbReference>
<feature type="region of interest" description="Disordered" evidence="1">
    <location>
        <begin position="331"/>
        <end position="351"/>
    </location>
</feature>
<organism evidence="2 3">
    <name type="scientific">Tegillarca granosa</name>
    <name type="common">Malaysian cockle</name>
    <name type="synonym">Anadara granosa</name>
    <dbReference type="NCBI Taxonomy" id="220873"/>
    <lineage>
        <taxon>Eukaryota</taxon>
        <taxon>Metazoa</taxon>
        <taxon>Spiralia</taxon>
        <taxon>Lophotrochozoa</taxon>
        <taxon>Mollusca</taxon>
        <taxon>Bivalvia</taxon>
        <taxon>Autobranchia</taxon>
        <taxon>Pteriomorphia</taxon>
        <taxon>Arcoida</taxon>
        <taxon>Arcoidea</taxon>
        <taxon>Arcidae</taxon>
        <taxon>Tegillarca</taxon>
    </lineage>
</organism>
<sequence>MLKTCESHGLVNLISPSMRNAIVQIKSLWISFRKDMQLNINGCSIKLEEFMQNNQDDETQKQNLRILQEPENLSRNEKNVKVSVNKLTYQHYKNCRSQFWKDVPHEKAMMVMKKTKKKRLKTIRNLNVKVAKMYQGAGGLQRDYSLIHSRIKEDIECSSIPRKIGEKIYLKNFPHLDGIFDFVHKVKAYPHVITNESTEEDIRLWLEHVVKISDEVLSQWRTLLAYQKNFLELKQDIEVPIGIARKILLSLDHDFLKKWEASEMYSWSFQENQLGDNEECVLVEASIRENFIDALSFYSYEDSQALKKDLDIRNVSGVIYKKLIAKRNSRLETSESHTKPITHADKDPEQTDSKLLENEEKGLTIHHQFLNDGLGLKKAENVKEFTSCKLFIIYSSWTKANDLERLFLFFVLCSEDDFTNKESKTILWNQIRKNVKLWLNTLHKTERCKYTIVENTEDTVTYKGNKLSFSKSNIKTSFFMDKKLRK</sequence>
<protein>
    <submittedName>
        <fullName evidence="2">Uncharacterized protein</fullName>
    </submittedName>
</protein>
<gene>
    <name evidence="2" type="ORF">KUTeg_006093</name>
</gene>
<evidence type="ECO:0000256" key="1">
    <source>
        <dbReference type="SAM" id="MobiDB-lite"/>
    </source>
</evidence>
<name>A0ABQ9FFK7_TEGGR</name>
<comment type="caution">
    <text evidence="2">The sequence shown here is derived from an EMBL/GenBank/DDBJ whole genome shotgun (WGS) entry which is preliminary data.</text>
</comment>
<proteinExistence type="predicted"/>
<dbReference type="EMBL" id="JARBDR010000328">
    <property type="protein sequence ID" value="KAJ8316079.1"/>
    <property type="molecule type" value="Genomic_DNA"/>
</dbReference>
<reference evidence="2 3" key="1">
    <citation type="submission" date="2022-12" db="EMBL/GenBank/DDBJ databases">
        <title>Chromosome-level genome of Tegillarca granosa.</title>
        <authorList>
            <person name="Kim J."/>
        </authorList>
    </citation>
    <scope>NUCLEOTIDE SEQUENCE [LARGE SCALE GENOMIC DNA]</scope>
    <source>
        <strain evidence="2">Teg-2019</strain>
        <tissue evidence="2">Adductor muscle</tissue>
    </source>
</reference>
<evidence type="ECO:0000313" key="3">
    <source>
        <dbReference type="Proteomes" id="UP001217089"/>
    </source>
</evidence>
<keyword evidence="3" id="KW-1185">Reference proteome</keyword>
<accession>A0ABQ9FFK7</accession>